<dbReference type="PANTHER" id="PTHR42767">
    <property type="entry name" value="ENDO-BETA-1,6-GALACTANASE"/>
    <property type="match status" value="1"/>
</dbReference>
<name>A0A1Y2CM41_9FUNG</name>
<reference evidence="1 2" key="1">
    <citation type="submission" date="2016-07" db="EMBL/GenBank/DDBJ databases">
        <title>Pervasive Adenine N6-methylation of Active Genes in Fungi.</title>
        <authorList>
            <consortium name="DOE Joint Genome Institute"/>
            <person name="Mondo S.J."/>
            <person name="Dannebaum R.O."/>
            <person name="Kuo R.C."/>
            <person name="Labutti K."/>
            <person name="Haridas S."/>
            <person name="Kuo A."/>
            <person name="Salamov A."/>
            <person name="Ahrendt S.R."/>
            <person name="Lipzen A."/>
            <person name="Sullivan W."/>
            <person name="Andreopoulos W.B."/>
            <person name="Clum A."/>
            <person name="Lindquist E."/>
            <person name="Daum C."/>
            <person name="Ramamoorthy G.K."/>
            <person name="Gryganskyi A."/>
            <person name="Culley D."/>
            <person name="Magnuson J.K."/>
            <person name="James T.Y."/>
            <person name="O'Malley M.A."/>
            <person name="Stajich J.E."/>
            <person name="Spatafora J.W."/>
            <person name="Visel A."/>
            <person name="Grigoriev I.V."/>
        </authorList>
    </citation>
    <scope>NUCLEOTIDE SEQUENCE [LARGE SCALE GENOMIC DNA]</scope>
    <source>
        <strain evidence="1 2">JEL800</strain>
    </source>
</reference>
<gene>
    <name evidence="1" type="ORF">BCR33DRAFT_848134</name>
</gene>
<evidence type="ECO:0000313" key="1">
    <source>
        <dbReference type="EMBL" id="ORY48073.1"/>
    </source>
</evidence>
<dbReference type="GO" id="GO:0004553">
    <property type="term" value="F:hydrolase activity, hydrolyzing O-glycosyl compounds"/>
    <property type="evidence" value="ECO:0007669"/>
    <property type="project" value="InterPro"/>
</dbReference>
<evidence type="ECO:0000313" key="2">
    <source>
        <dbReference type="Proteomes" id="UP000193642"/>
    </source>
</evidence>
<comment type="caution">
    <text evidence="1">The sequence shown here is derived from an EMBL/GenBank/DDBJ whole genome shotgun (WGS) entry which is preliminary data.</text>
</comment>
<accession>A0A1Y2CM41</accession>
<dbReference type="Proteomes" id="UP000193642">
    <property type="component" value="Unassembled WGS sequence"/>
</dbReference>
<dbReference type="PANTHER" id="PTHR42767:SF1">
    <property type="entry name" value="ENDO-BETA-1,6-GALACTANASE-LIKE DOMAIN-CONTAINING PROTEIN"/>
    <property type="match status" value="1"/>
</dbReference>
<keyword evidence="2" id="KW-1185">Reference proteome</keyword>
<dbReference type="SUPFAM" id="SSF51445">
    <property type="entry name" value="(Trans)glycosidases"/>
    <property type="match status" value="1"/>
</dbReference>
<proteinExistence type="predicted"/>
<dbReference type="Gene3D" id="3.20.20.80">
    <property type="entry name" value="Glycosidases"/>
    <property type="match status" value="1"/>
</dbReference>
<keyword evidence="1" id="KW-0378">Hydrolase</keyword>
<dbReference type="STRING" id="329046.A0A1Y2CM41"/>
<organism evidence="1 2">
    <name type="scientific">Rhizoclosmatium globosum</name>
    <dbReference type="NCBI Taxonomy" id="329046"/>
    <lineage>
        <taxon>Eukaryota</taxon>
        <taxon>Fungi</taxon>
        <taxon>Fungi incertae sedis</taxon>
        <taxon>Chytridiomycota</taxon>
        <taxon>Chytridiomycota incertae sedis</taxon>
        <taxon>Chytridiomycetes</taxon>
        <taxon>Chytridiales</taxon>
        <taxon>Chytriomycetaceae</taxon>
        <taxon>Rhizoclosmatium</taxon>
    </lineage>
</organism>
<protein>
    <submittedName>
        <fullName evidence="1">Glycoside hydrolase</fullName>
    </submittedName>
</protein>
<sequence length="571" mass="63008">MRDRHFAPVKNSRDMTSPLYLSSCFTGSNGNYTLSPTPNNAWTLPTLLAAYRQANPWYNCWSSIQFNGTSVIACGLVNGGCPNNFVIENSMSPFVASSQPLTITFDVISPPKIAKWEGFGTSLAWWAVAVGKNGLDQQYANLFYTLNDSVSAAYANSGPGSLPGLGFSITRYNIGGTGIPEDSVPPNNVEMYYDGDGSTVGRNTTDKSAWYKLVPGFWAKNDPNAWFWGRDPNQWAIFAAIRAANPSTLVELFSNAPMWWMTDVKSSMGGNLLPEMNSVFISYVANVTAYFVKNLTVPIRSVEILNEPSAGWWNFSITSQEGLNANITQQQSLLTGLRNNLTNALPDVWVSGTDENNPDTAKTNLASILPLVQQYNVHSYWNLDQRRIDLKAKLGNKPFWMTEYGDGDSTGVTLGYTIAHDINLMRPSAWINWQVIDPAWGLMTVNMGQTITRGKVKQVNPKYYVMAQYSRFIRPNDKILSSSDVSNTVVAFDGTSYKIVVGNYASQRNITLDLRTIATARGKAITGPLNTTYTSPLFNKFFQPMSCNVTGNTVTFSADAFAVYSFQIPPS</sequence>
<dbReference type="InterPro" id="IPR039743">
    <property type="entry name" value="6GAL/EXGAL"/>
</dbReference>
<dbReference type="EMBL" id="MCGO01000012">
    <property type="protein sequence ID" value="ORY48073.1"/>
    <property type="molecule type" value="Genomic_DNA"/>
</dbReference>
<dbReference type="AlphaFoldDB" id="A0A1Y2CM41"/>
<dbReference type="InterPro" id="IPR017853">
    <property type="entry name" value="GH"/>
</dbReference>
<dbReference type="OrthoDB" id="2012278at2759"/>